<evidence type="ECO:0000313" key="1">
    <source>
        <dbReference type="EMBL" id="CAH2394265.1"/>
    </source>
</evidence>
<organism evidence="1 2">
    <name type="scientific">Mesorhizobium ventifaucium</name>
    <dbReference type="NCBI Taxonomy" id="666020"/>
    <lineage>
        <taxon>Bacteria</taxon>
        <taxon>Pseudomonadati</taxon>
        <taxon>Pseudomonadota</taxon>
        <taxon>Alphaproteobacteria</taxon>
        <taxon>Hyphomicrobiales</taxon>
        <taxon>Phyllobacteriaceae</taxon>
        <taxon>Mesorhizobium</taxon>
    </lineage>
</organism>
<accession>A0ABN8J943</accession>
<protein>
    <submittedName>
        <fullName evidence="1">Uncharacterized protein</fullName>
    </submittedName>
</protein>
<name>A0ABN8J943_9HYPH</name>
<dbReference type="RefSeq" id="WP_254022755.1">
    <property type="nucleotide sequence ID" value="NZ_CAKXZS010000001.1"/>
</dbReference>
<comment type="caution">
    <text evidence="1">The sequence shown here is derived from an EMBL/GenBank/DDBJ whole genome shotgun (WGS) entry which is preliminary data.</text>
</comment>
<dbReference type="EMBL" id="CAKXZS010000001">
    <property type="protein sequence ID" value="CAH2394265.1"/>
    <property type="molecule type" value="Genomic_DNA"/>
</dbReference>
<keyword evidence="2" id="KW-1185">Reference proteome</keyword>
<sequence length="251" mass="28115">MTTLPKRLGYMAADDANNFVGSIVTLIEDLPFLDELEGMFDDFQNRNRVMGEGEMKYYALCHLARVATLKACTASMRQHTSDGFSSSRQATDAAFYAVMMSIGRMTEDQYLNDFKHRNTLQGKIRKEIEKSGLPADIPPIVVALQTVFYSHSKHAHADPMALANRVIQHPGGKVSLSFYQAIEDDADFRYFFLGMLWVGGMCLKAFVDIQQSVFGEDVTSFDARITAFKAKMIAQRQAIGVFPDKGVEYGF</sequence>
<dbReference type="Proteomes" id="UP001152604">
    <property type="component" value="Unassembled WGS sequence"/>
</dbReference>
<proteinExistence type="predicted"/>
<evidence type="ECO:0000313" key="2">
    <source>
        <dbReference type="Proteomes" id="UP001152604"/>
    </source>
</evidence>
<reference evidence="1" key="1">
    <citation type="submission" date="2022-03" db="EMBL/GenBank/DDBJ databases">
        <authorList>
            <person name="Brunel B."/>
        </authorList>
    </citation>
    <scope>NUCLEOTIDE SEQUENCE</scope>
    <source>
        <strain evidence="1">STM4922sample</strain>
    </source>
</reference>
<gene>
    <name evidence="1" type="ORF">MES4922_10178</name>
</gene>